<accession>A0A9D2TPH6</accession>
<keyword evidence="11" id="KW-1208">Phospholipid metabolism</keyword>
<dbReference type="GO" id="GO:0008444">
    <property type="term" value="F:CDP-diacylglycerol-glycerol-3-phosphate 3-phosphatidyltransferase activity"/>
    <property type="evidence" value="ECO:0007669"/>
    <property type="project" value="UniProtKB-UniRule"/>
</dbReference>
<keyword evidence="5 13" id="KW-0808">Transferase</keyword>
<evidence type="ECO:0000256" key="5">
    <source>
        <dbReference type="ARBA" id="ARBA00022679"/>
    </source>
</evidence>
<reference evidence="16" key="1">
    <citation type="journal article" date="2021" name="PeerJ">
        <title>Extensive microbial diversity within the chicken gut microbiome revealed by metagenomics and culture.</title>
        <authorList>
            <person name="Gilroy R."/>
            <person name="Ravi A."/>
            <person name="Getino M."/>
            <person name="Pursley I."/>
            <person name="Horton D.L."/>
            <person name="Alikhan N.F."/>
            <person name="Baker D."/>
            <person name="Gharbi K."/>
            <person name="Hall N."/>
            <person name="Watson M."/>
            <person name="Adriaenssens E.M."/>
            <person name="Foster-Nyarko E."/>
            <person name="Jarju S."/>
            <person name="Secka A."/>
            <person name="Antonio M."/>
            <person name="Oren A."/>
            <person name="Chaudhuri R.R."/>
            <person name="La Ragione R."/>
            <person name="Hildebrand F."/>
            <person name="Pallen M.J."/>
        </authorList>
    </citation>
    <scope>NUCLEOTIDE SEQUENCE</scope>
    <source>
        <strain evidence="16">ChiHjej13B12-4958</strain>
    </source>
</reference>
<dbReference type="InterPro" id="IPR000462">
    <property type="entry name" value="CDP-OH_P_trans"/>
</dbReference>
<dbReference type="GO" id="GO:0046474">
    <property type="term" value="P:glycerophospholipid biosynthetic process"/>
    <property type="evidence" value="ECO:0007669"/>
    <property type="project" value="TreeGrafter"/>
</dbReference>
<dbReference type="Pfam" id="PF01066">
    <property type="entry name" value="CDP-OH_P_transf"/>
    <property type="match status" value="1"/>
</dbReference>
<dbReference type="NCBIfam" id="TIGR00560">
    <property type="entry name" value="pgsA"/>
    <property type="match status" value="1"/>
</dbReference>
<dbReference type="PIRSF" id="PIRSF000847">
    <property type="entry name" value="Phos_ph_gly_syn"/>
    <property type="match status" value="1"/>
</dbReference>
<dbReference type="InterPro" id="IPR043130">
    <property type="entry name" value="CDP-OH_PTrfase_TM_dom"/>
</dbReference>
<comment type="similarity">
    <text evidence="3 13">Belongs to the CDP-alcohol phosphatidyltransferase class-I family.</text>
</comment>
<sequence length="221" mass="24484">MQETHDGNQPSAEDRTQDPGGDLTGVTRSAFGRAVHRYSIPNVLTTIRIVLIPIFVWLLVAAGPLDGTRELDTALRWWALFAFCLLMITDQLDGHLARKYEVITDYGKLADPIADKALMISAMVTLNILGDLWWWVTVVIVVRELGITVWRMVLARRGKVVPASKGGKLKTVLQTLAIAMVLAPLPDWTDWITIPLVLLAVAVTVVTGIQYLLDSRNRSDS</sequence>
<dbReference type="InterPro" id="IPR004570">
    <property type="entry name" value="Phosphatidylglycerol_P_synth"/>
</dbReference>
<gene>
    <name evidence="16" type="primary">pgsA</name>
    <name evidence="16" type="ORF">H9751_02035</name>
</gene>
<keyword evidence="8" id="KW-0443">Lipid metabolism</keyword>
<evidence type="ECO:0000256" key="11">
    <source>
        <dbReference type="ARBA" id="ARBA00023264"/>
    </source>
</evidence>
<proteinExistence type="inferred from homology"/>
<feature type="region of interest" description="Disordered" evidence="14">
    <location>
        <begin position="1"/>
        <end position="23"/>
    </location>
</feature>
<evidence type="ECO:0000256" key="14">
    <source>
        <dbReference type="SAM" id="MobiDB-lite"/>
    </source>
</evidence>
<keyword evidence="9 15" id="KW-0472">Membrane</keyword>
<evidence type="ECO:0000256" key="10">
    <source>
        <dbReference type="ARBA" id="ARBA00023209"/>
    </source>
</evidence>
<evidence type="ECO:0000313" key="17">
    <source>
        <dbReference type="Proteomes" id="UP000823858"/>
    </source>
</evidence>
<comment type="pathway">
    <text evidence="2">Lipid metabolism; phospholipid metabolism.</text>
</comment>
<dbReference type="PROSITE" id="PS00379">
    <property type="entry name" value="CDP_ALCOHOL_P_TRANSF"/>
    <property type="match status" value="1"/>
</dbReference>
<dbReference type="InterPro" id="IPR048254">
    <property type="entry name" value="CDP_ALCOHOL_P_TRANSF_CS"/>
</dbReference>
<evidence type="ECO:0000256" key="7">
    <source>
        <dbReference type="ARBA" id="ARBA00022989"/>
    </source>
</evidence>
<dbReference type="PANTHER" id="PTHR14269:SF52">
    <property type="entry name" value="PHOSPHATIDYLGLYCEROPHOSPHATE SYNTHASE-RELATED"/>
    <property type="match status" value="1"/>
</dbReference>
<evidence type="ECO:0000256" key="8">
    <source>
        <dbReference type="ARBA" id="ARBA00023098"/>
    </source>
</evidence>
<feature type="transmembrane region" description="Helical" evidence="15">
    <location>
        <begin position="74"/>
        <end position="92"/>
    </location>
</feature>
<keyword evidence="10" id="KW-0594">Phospholipid biosynthesis</keyword>
<organism evidence="16 17">
    <name type="scientific">Candidatus Corynebacterium faecigallinarum</name>
    <dbReference type="NCBI Taxonomy" id="2838528"/>
    <lineage>
        <taxon>Bacteria</taxon>
        <taxon>Bacillati</taxon>
        <taxon>Actinomycetota</taxon>
        <taxon>Actinomycetes</taxon>
        <taxon>Mycobacteriales</taxon>
        <taxon>Corynebacteriaceae</taxon>
        <taxon>Corynebacterium</taxon>
    </lineage>
</organism>
<dbReference type="AlphaFoldDB" id="A0A9D2TPH6"/>
<dbReference type="GO" id="GO:0016020">
    <property type="term" value="C:membrane"/>
    <property type="evidence" value="ECO:0007669"/>
    <property type="project" value="UniProtKB-SubCell"/>
</dbReference>
<evidence type="ECO:0000313" key="16">
    <source>
        <dbReference type="EMBL" id="HJC84330.1"/>
    </source>
</evidence>
<evidence type="ECO:0000256" key="4">
    <source>
        <dbReference type="ARBA" id="ARBA00022516"/>
    </source>
</evidence>
<comment type="subcellular location">
    <subcellularLocation>
        <location evidence="1">Membrane</location>
        <topology evidence="1">Multi-pass membrane protein</topology>
    </subcellularLocation>
</comment>
<dbReference type="Gene3D" id="1.20.120.1760">
    <property type="match status" value="1"/>
</dbReference>
<dbReference type="PANTHER" id="PTHR14269">
    <property type="entry name" value="CDP-DIACYLGLYCEROL--GLYCEROL-3-PHOSPHATE 3-PHOSPHATIDYLTRANSFERASE-RELATED"/>
    <property type="match status" value="1"/>
</dbReference>
<reference evidence="16" key="2">
    <citation type="submission" date="2021-04" db="EMBL/GenBank/DDBJ databases">
        <authorList>
            <person name="Gilroy R."/>
        </authorList>
    </citation>
    <scope>NUCLEOTIDE SEQUENCE</scope>
    <source>
        <strain evidence="16">ChiHjej13B12-4958</strain>
    </source>
</reference>
<dbReference type="EMBL" id="DWVP01000004">
    <property type="protein sequence ID" value="HJC84330.1"/>
    <property type="molecule type" value="Genomic_DNA"/>
</dbReference>
<evidence type="ECO:0000256" key="13">
    <source>
        <dbReference type="RuleBase" id="RU003750"/>
    </source>
</evidence>
<evidence type="ECO:0000256" key="3">
    <source>
        <dbReference type="ARBA" id="ARBA00010441"/>
    </source>
</evidence>
<keyword evidence="7 15" id="KW-1133">Transmembrane helix</keyword>
<dbReference type="EC" id="2.7.8.5" evidence="12"/>
<evidence type="ECO:0000256" key="9">
    <source>
        <dbReference type="ARBA" id="ARBA00023136"/>
    </source>
</evidence>
<keyword evidence="6 15" id="KW-0812">Transmembrane</keyword>
<dbReference type="Proteomes" id="UP000823858">
    <property type="component" value="Unassembled WGS sequence"/>
</dbReference>
<name>A0A9D2TPH6_9CORY</name>
<evidence type="ECO:0000256" key="2">
    <source>
        <dbReference type="ARBA" id="ARBA00005074"/>
    </source>
</evidence>
<protein>
    <recommendedName>
        <fullName evidence="12">CDP-diacylglycerol--glycerol-3-phosphate 3-phosphatidyltransferase</fullName>
        <ecNumber evidence="12">2.7.8.5</ecNumber>
    </recommendedName>
</protein>
<evidence type="ECO:0000256" key="15">
    <source>
        <dbReference type="SAM" id="Phobius"/>
    </source>
</evidence>
<feature type="transmembrane region" description="Helical" evidence="15">
    <location>
        <begin position="43"/>
        <end position="62"/>
    </location>
</feature>
<feature type="transmembrane region" description="Helical" evidence="15">
    <location>
        <begin position="191"/>
        <end position="213"/>
    </location>
</feature>
<evidence type="ECO:0000256" key="6">
    <source>
        <dbReference type="ARBA" id="ARBA00022692"/>
    </source>
</evidence>
<comment type="caution">
    <text evidence="16">The sequence shown here is derived from an EMBL/GenBank/DDBJ whole genome shotgun (WGS) entry which is preliminary data.</text>
</comment>
<evidence type="ECO:0000256" key="1">
    <source>
        <dbReference type="ARBA" id="ARBA00004141"/>
    </source>
</evidence>
<dbReference type="InterPro" id="IPR050324">
    <property type="entry name" value="CDP-alcohol_PTase-I"/>
</dbReference>
<keyword evidence="4" id="KW-0444">Lipid biosynthesis</keyword>
<feature type="compositionally biased region" description="Basic and acidic residues" evidence="14">
    <location>
        <begin position="1"/>
        <end position="17"/>
    </location>
</feature>
<evidence type="ECO:0000256" key="12">
    <source>
        <dbReference type="NCBIfam" id="TIGR00560"/>
    </source>
</evidence>